<dbReference type="PANTHER" id="PTHR37816">
    <property type="entry name" value="YALI0E33011P"/>
    <property type="match status" value="1"/>
</dbReference>
<dbReference type="RefSeq" id="WP_036823684.1">
    <property type="nucleotide sequence ID" value="NZ_AVBF01000079.1"/>
</dbReference>
<dbReference type="InterPro" id="IPR027417">
    <property type="entry name" value="P-loop_NTPase"/>
</dbReference>
<proteinExistence type="predicted"/>
<comment type="caution">
    <text evidence="1">The sequence shown here is derived from an EMBL/GenBank/DDBJ whole genome shotgun (WGS) entry which is preliminary data.</text>
</comment>
<dbReference type="Pfam" id="PF13238">
    <property type="entry name" value="AAA_18"/>
    <property type="match status" value="1"/>
</dbReference>
<reference evidence="1 2" key="1">
    <citation type="journal article" date="2015" name="Stand. Genomic Sci.">
        <title>High quality draft genome sequence of the moderately halophilic bacterium Pontibacillus yanchengensis Y32(T) and comparison among Pontibacillus genomes.</title>
        <authorList>
            <person name="Huang J."/>
            <person name="Qiao Z.X."/>
            <person name="Tang J.W."/>
            <person name="Wang G."/>
        </authorList>
    </citation>
    <scope>NUCLEOTIDE SEQUENCE [LARGE SCALE GENOMIC DNA]</scope>
    <source>
        <strain evidence="1 2">Y32</strain>
    </source>
</reference>
<dbReference type="NCBIfam" id="NF005994">
    <property type="entry name" value="PRK08118.1"/>
    <property type="match status" value="1"/>
</dbReference>
<dbReference type="eggNOG" id="COG0563">
    <property type="taxonomic scope" value="Bacteria"/>
</dbReference>
<keyword evidence="2" id="KW-1185">Reference proteome</keyword>
<name>A0A0A2T6P3_9BACI</name>
<dbReference type="AlphaFoldDB" id="A0A0A2T6P3"/>
<evidence type="ECO:0000313" key="1">
    <source>
        <dbReference type="EMBL" id="KGP71174.1"/>
    </source>
</evidence>
<dbReference type="Proteomes" id="UP000030147">
    <property type="component" value="Unassembled WGS sequence"/>
</dbReference>
<sequence length="175" mass="20663">MRKIIVIGSPGAGKSTFSKQLASRLDIPVYHLDALFWKPGWVESSREELKQNQFQLINHEKWIIDGNFRSTIDIRIEAADTVILLDRSRWICLYRVLKRRVMYRNTIRSDMGKGCPERVHPEFMKYVWRFPKDKLAPLKEKLAMVRHEKNVFVLTTENEVERFLVSVQGDANERM</sequence>
<dbReference type="STRING" id="1385514.N782_20925"/>
<dbReference type="InterPro" id="IPR052922">
    <property type="entry name" value="Cytidylate_Kinase-2"/>
</dbReference>
<dbReference type="EMBL" id="AVBF01000079">
    <property type="protein sequence ID" value="KGP71174.1"/>
    <property type="molecule type" value="Genomic_DNA"/>
</dbReference>
<dbReference type="SUPFAM" id="SSF52540">
    <property type="entry name" value="P-loop containing nucleoside triphosphate hydrolases"/>
    <property type="match status" value="1"/>
</dbReference>
<dbReference type="Gene3D" id="3.40.50.300">
    <property type="entry name" value="P-loop containing nucleotide triphosphate hydrolases"/>
    <property type="match status" value="1"/>
</dbReference>
<dbReference type="PANTHER" id="PTHR37816:SF3">
    <property type="entry name" value="MODULATES DNA TOPOLOGY"/>
    <property type="match status" value="1"/>
</dbReference>
<protein>
    <submittedName>
        <fullName evidence="1">Topology modulation protein</fullName>
    </submittedName>
</protein>
<evidence type="ECO:0000313" key="2">
    <source>
        <dbReference type="Proteomes" id="UP000030147"/>
    </source>
</evidence>
<organism evidence="1 2">
    <name type="scientific">Pontibacillus yanchengensis Y32</name>
    <dbReference type="NCBI Taxonomy" id="1385514"/>
    <lineage>
        <taxon>Bacteria</taxon>
        <taxon>Bacillati</taxon>
        <taxon>Bacillota</taxon>
        <taxon>Bacilli</taxon>
        <taxon>Bacillales</taxon>
        <taxon>Bacillaceae</taxon>
        <taxon>Pontibacillus</taxon>
    </lineage>
</organism>
<gene>
    <name evidence="1" type="ORF">N782_20925</name>
</gene>
<accession>A0A0A2T6P3</accession>
<dbReference type="OrthoDB" id="1201990at2"/>